<protein>
    <submittedName>
        <fullName evidence="3">Zn(2)-C6 fungal-type domain-containing protein</fullName>
    </submittedName>
</protein>
<dbReference type="Proteomes" id="UP000826661">
    <property type="component" value="Chromosome III"/>
</dbReference>
<keyword evidence="4" id="KW-1185">Reference proteome</keyword>
<dbReference type="Gene3D" id="4.10.240.10">
    <property type="entry name" value="Zn(2)-C6 fungal-type DNA-binding domain"/>
    <property type="match status" value="1"/>
</dbReference>
<sequence length="715" mass="79816">MTKRKYATLRPALPTGDAPSTANLEKKRQRVGVVIACNTCRRRKTRASSPTSSAQADAVETINCDGRRPTCAACDERPDECVYESKESRQIKTDNSGQILVEAIQILNAVPPQEAAKLLVTLKNIKDAPTILACLRNAFTKLMIQPSTIAAISGTAQRRDIEVELETRHPFVYPILIPIDISSPESPFRRLVESSGNLPRPFVPSDNPTQQTLVQHDGAMLQLSPPQTPPYEQLNGLRISRWTNVTVADDFASRIILLYLTTDHPLLSSFDSKLFIHTLVTMEGEYCTSLLVNSLMYWACQMYSSLDTDALNLVDAFCEEAETLWKSERPAPSALTMVAAQFLSFGYLVQGKDHAVLQYLSEAIKIGTQLELFGVKPNAGDARWDNLTPEKAKATAYSTWGVFNWITLMGLFYHQPGIEYLKAPPTLAIPDDGDDERGTEQDLGDMQSALPQFMGQTFRALCQFWRIMHEVAVVYYGAGSAAIPERVPLHFAENKFRELLAWADGLPVNLVRSEQNPHHVVILHLWLHAAILDIFRPFLQSPGAKKLRVETFSSPGSTPDAIFAASVQQLKRLIIIYRFNYTSSAYTILWHTALLYVANALLRTKGENDWLFYFLLCLYGYEGLRPSYRVAEAVAGGLLSMAMRSGDISSDEARRVMAHLQEKGQELDSSEIRATFMVDLDLAMSDPGAATAETLAYSFHDIAMMMDYTTIYENK</sequence>
<evidence type="ECO:0000256" key="1">
    <source>
        <dbReference type="ARBA" id="ARBA00023242"/>
    </source>
</evidence>
<organism evidence="3 4">
    <name type="scientific">Trichoderma simmonsii</name>
    <dbReference type="NCBI Taxonomy" id="1491479"/>
    <lineage>
        <taxon>Eukaryota</taxon>
        <taxon>Fungi</taxon>
        <taxon>Dikarya</taxon>
        <taxon>Ascomycota</taxon>
        <taxon>Pezizomycotina</taxon>
        <taxon>Sordariomycetes</taxon>
        <taxon>Hypocreomycetidae</taxon>
        <taxon>Hypocreales</taxon>
        <taxon>Hypocreaceae</taxon>
        <taxon>Trichoderma</taxon>
    </lineage>
</organism>
<dbReference type="CDD" id="cd00067">
    <property type="entry name" value="GAL4"/>
    <property type="match status" value="1"/>
</dbReference>
<evidence type="ECO:0000256" key="2">
    <source>
        <dbReference type="SAM" id="MobiDB-lite"/>
    </source>
</evidence>
<keyword evidence="1" id="KW-0539">Nucleus</keyword>
<evidence type="ECO:0000313" key="4">
    <source>
        <dbReference type="Proteomes" id="UP000826661"/>
    </source>
</evidence>
<dbReference type="InterPro" id="IPR036864">
    <property type="entry name" value="Zn2-C6_fun-type_DNA-bd_sf"/>
</dbReference>
<dbReference type="InterPro" id="IPR053187">
    <property type="entry name" value="Notoamide_regulator"/>
</dbReference>
<dbReference type="AlphaFoldDB" id="A0A8G0PK79"/>
<dbReference type="InterPro" id="IPR001138">
    <property type="entry name" value="Zn2Cys6_DnaBD"/>
</dbReference>
<accession>A0A8G0PK79</accession>
<dbReference type="GO" id="GO:0000981">
    <property type="term" value="F:DNA-binding transcription factor activity, RNA polymerase II-specific"/>
    <property type="evidence" value="ECO:0007669"/>
    <property type="project" value="InterPro"/>
</dbReference>
<dbReference type="EMBL" id="CP075866">
    <property type="protein sequence ID" value="QYS99618.1"/>
    <property type="molecule type" value="Genomic_DNA"/>
</dbReference>
<dbReference type="CDD" id="cd12148">
    <property type="entry name" value="fungal_TF_MHR"/>
    <property type="match status" value="1"/>
</dbReference>
<evidence type="ECO:0000313" key="3">
    <source>
        <dbReference type="EMBL" id="QYS99618.1"/>
    </source>
</evidence>
<dbReference type="GO" id="GO:0008270">
    <property type="term" value="F:zinc ion binding"/>
    <property type="evidence" value="ECO:0007669"/>
    <property type="project" value="InterPro"/>
</dbReference>
<gene>
    <name evidence="3" type="ORF">H0G86_006738</name>
</gene>
<reference evidence="3 4" key="1">
    <citation type="journal article" date="2021" name="BMC Genomics">
        <title>Telomere-to-telomere genome assembly of asparaginase-producing Trichoderma simmonsii.</title>
        <authorList>
            <person name="Chung D."/>
            <person name="Kwon Y.M."/>
            <person name="Yang Y."/>
        </authorList>
    </citation>
    <scope>NUCLEOTIDE SEQUENCE [LARGE SCALE GENOMIC DNA]</scope>
    <source>
        <strain evidence="3 4">GH-Sj1</strain>
    </source>
</reference>
<dbReference type="PANTHER" id="PTHR47256">
    <property type="entry name" value="ZN(II)2CYS6 TRANSCRIPTION FACTOR (EUROFUNG)-RELATED"/>
    <property type="match status" value="1"/>
</dbReference>
<name>A0A8G0PK79_9HYPO</name>
<feature type="region of interest" description="Disordered" evidence="2">
    <location>
        <begin position="1"/>
        <end position="25"/>
    </location>
</feature>
<proteinExistence type="predicted"/>
<dbReference type="PANTHER" id="PTHR47256:SF1">
    <property type="entry name" value="ZN(II)2CYS6 TRANSCRIPTION FACTOR (EUROFUNG)"/>
    <property type="match status" value="1"/>
</dbReference>